<dbReference type="PANTHER" id="PTHR11954">
    <property type="entry name" value="D-DOPACHROME DECARBOXYLASE"/>
    <property type="match status" value="1"/>
</dbReference>
<dbReference type="Proteomes" id="UP000030428">
    <property type="component" value="Unassembled WGS sequence"/>
</dbReference>
<dbReference type="EC" id="5.3.2.1" evidence="8"/>
<reference evidence="12 13" key="1">
    <citation type="journal article" date="2016" name="Front. Microbiol.">
        <title>Single-Cell (Meta-)Genomics of a Dimorphic Candidatus Thiomargarita nelsonii Reveals Genomic Plasticity.</title>
        <authorList>
            <person name="Flood B.E."/>
            <person name="Fliss P."/>
            <person name="Jones D.S."/>
            <person name="Dick G.J."/>
            <person name="Jain S."/>
            <person name="Kaster A.K."/>
            <person name="Winkel M."/>
            <person name="Mussmann M."/>
            <person name="Bailey J."/>
        </authorList>
    </citation>
    <scope>NUCLEOTIDE SEQUENCE [LARGE SCALE GENOMIC DNA]</scope>
    <source>
        <strain evidence="12">Hydrate Ridge</strain>
    </source>
</reference>
<dbReference type="Pfam" id="PF01187">
    <property type="entry name" value="MIF"/>
    <property type="match status" value="1"/>
</dbReference>
<dbReference type="GO" id="GO:0005615">
    <property type="term" value="C:extracellular space"/>
    <property type="evidence" value="ECO:0007669"/>
    <property type="project" value="UniProtKB-KW"/>
</dbReference>
<dbReference type="PANTHER" id="PTHR11954:SF6">
    <property type="entry name" value="MACROPHAGE MIGRATION INHIBITORY FACTOR"/>
    <property type="match status" value="1"/>
</dbReference>
<accession>A0A0A6PHM1</accession>
<evidence type="ECO:0000256" key="11">
    <source>
        <dbReference type="ARBA" id="ARBA00042730"/>
    </source>
</evidence>
<evidence type="ECO:0000256" key="6">
    <source>
        <dbReference type="ARBA" id="ARBA00036823"/>
    </source>
</evidence>
<proteinExistence type="predicted"/>
<keyword evidence="4" id="KW-0413">Isomerase</keyword>
<comment type="catalytic activity">
    <reaction evidence="5">
        <text>3-phenylpyruvate = enol-phenylpyruvate</text>
        <dbReference type="Rhea" id="RHEA:17097"/>
        <dbReference type="ChEBI" id="CHEBI:16815"/>
        <dbReference type="ChEBI" id="CHEBI:18005"/>
        <dbReference type="EC" id="5.3.2.1"/>
    </reaction>
</comment>
<keyword evidence="2" id="KW-0202">Cytokine</keyword>
<comment type="caution">
    <text evidence="12">The sequence shown here is derived from an EMBL/GenBank/DDBJ whole genome shotgun (WGS) entry which is preliminary data.</text>
</comment>
<dbReference type="InterPro" id="IPR014347">
    <property type="entry name" value="Tautomerase/MIF_sf"/>
</dbReference>
<dbReference type="AlphaFoldDB" id="A0A0A6PHM1"/>
<dbReference type="Gene3D" id="3.30.429.10">
    <property type="entry name" value="Macrophage Migration Inhibitory Factor"/>
    <property type="match status" value="1"/>
</dbReference>
<gene>
    <name evidence="12" type="ORF">PN36_07460</name>
</gene>
<evidence type="ECO:0000256" key="7">
    <source>
        <dbReference type="ARBA" id="ARBA00038932"/>
    </source>
</evidence>
<dbReference type="InterPro" id="IPR001398">
    <property type="entry name" value="Macrophage_inhib_fac"/>
</dbReference>
<dbReference type="SUPFAM" id="SSF55331">
    <property type="entry name" value="Tautomerase/MIF"/>
    <property type="match status" value="1"/>
</dbReference>
<dbReference type="EMBL" id="JSZA02000021">
    <property type="protein sequence ID" value="KHD09263.1"/>
    <property type="molecule type" value="Genomic_DNA"/>
</dbReference>
<name>A0A0A6PHM1_9GAMM</name>
<dbReference type="GO" id="GO:0005125">
    <property type="term" value="F:cytokine activity"/>
    <property type="evidence" value="ECO:0007669"/>
    <property type="project" value="UniProtKB-KW"/>
</dbReference>
<sequence>MHNPYLQIQTNVDVAPEQEASLLANASQIVAKALGKSENYVMVALQANTPMLFAGTDQATAFLVLKSLRLPTARTPDFSQKLCSFIEDSLNIPKNRVYIEFVNADASLWGWDGRTF</sequence>
<organism evidence="12 13">
    <name type="scientific">Candidatus Thiomargarita nelsonii</name>
    <dbReference type="NCBI Taxonomy" id="1003181"/>
    <lineage>
        <taxon>Bacteria</taxon>
        <taxon>Pseudomonadati</taxon>
        <taxon>Pseudomonadota</taxon>
        <taxon>Gammaproteobacteria</taxon>
        <taxon>Thiotrichales</taxon>
        <taxon>Thiotrichaceae</taxon>
        <taxon>Thiomargarita</taxon>
    </lineage>
</organism>
<keyword evidence="13" id="KW-1185">Reference proteome</keyword>
<comment type="catalytic activity">
    <reaction evidence="6">
        <text>L-dopachrome = 5,6-dihydroxyindole-2-carboxylate</text>
        <dbReference type="Rhea" id="RHEA:13041"/>
        <dbReference type="ChEBI" id="CHEBI:16875"/>
        <dbReference type="ChEBI" id="CHEBI:57509"/>
        <dbReference type="EC" id="5.3.3.12"/>
    </reaction>
</comment>
<protein>
    <recommendedName>
        <fullName evidence="11">L-dopachrome isomerase</fullName>
        <ecNumber evidence="8">5.3.2.1</ecNumber>
        <ecNumber evidence="7">5.3.3.12</ecNumber>
    </recommendedName>
    <alternativeName>
        <fullName evidence="9">L-dopachrome tautomerase</fullName>
    </alternativeName>
    <alternativeName>
        <fullName evidence="10">Phenylpyruvate tautomerase</fullName>
    </alternativeName>
</protein>
<evidence type="ECO:0000256" key="8">
    <source>
        <dbReference type="ARBA" id="ARBA00039086"/>
    </source>
</evidence>
<evidence type="ECO:0000256" key="10">
    <source>
        <dbReference type="ARBA" id="ARBA00041912"/>
    </source>
</evidence>
<evidence type="ECO:0000256" key="3">
    <source>
        <dbReference type="ARBA" id="ARBA00022525"/>
    </source>
</evidence>
<dbReference type="GO" id="GO:0004167">
    <property type="term" value="F:dopachrome isomerase activity"/>
    <property type="evidence" value="ECO:0007669"/>
    <property type="project" value="UniProtKB-EC"/>
</dbReference>
<evidence type="ECO:0000256" key="2">
    <source>
        <dbReference type="ARBA" id="ARBA00022514"/>
    </source>
</evidence>
<evidence type="ECO:0000256" key="4">
    <source>
        <dbReference type="ARBA" id="ARBA00023235"/>
    </source>
</evidence>
<dbReference type="EC" id="5.3.3.12" evidence="7"/>
<keyword evidence="3" id="KW-0964">Secreted</keyword>
<evidence type="ECO:0000256" key="5">
    <source>
        <dbReference type="ARBA" id="ARBA00036735"/>
    </source>
</evidence>
<evidence type="ECO:0000313" key="12">
    <source>
        <dbReference type="EMBL" id="KHD09263.1"/>
    </source>
</evidence>
<evidence type="ECO:0000313" key="13">
    <source>
        <dbReference type="Proteomes" id="UP000030428"/>
    </source>
</evidence>
<dbReference type="GO" id="GO:0050178">
    <property type="term" value="F:phenylpyruvate tautomerase activity"/>
    <property type="evidence" value="ECO:0007669"/>
    <property type="project" value="UniProtKB-EC"/>
</dbReference>
<evidence type="ECO:0000256" key="1">
    <source>
        <dbReference type="ARBA" id="ARBA00004613"/>
    </source>
</evidence>
<comment type="subcellular location">
    <subcellularLocation>
        <location evidence="1">Secreted</location>
    </subcellularLocation>
</comment>
<evidence type="ECO:0000256" key="9">
    <source>
        <dbReference type="ARBA" id="ARBA00041631"/>
    </source>
</evidence>